<dbReference type="PRINTS" id="PR00081">
    <property type="entry name" value="GDHRDH"/>
</dbReference>
<evidence type="ECO:0000313" key="7">
    <source>
        <dbReference type="EMBL" id="KJK75618.1"/>
    </source>
</evidence>
<organism evidence="7 8">
    <name type="scientific">Metarhizium anisopliae BRIP 53293</name>
    <dbReference type="NCBI Taxonomy" id="1291518"/>
    <lineage>
        <taxon>Eukaryota</taxon>
        <taxon>Fungi</taxon>
        <taxon>Dikarya</taxon>
        <taxon>Ascomycota</taxon>
        <taxon>Pezizomycotina</taxon>
        <taxon>Sordariomycetes</taxon>
        <taxon>Hypocreomycetidae</taxon>
        <taxon>Hypocreales</taxon>
        <taxon>Clavicipitaceae</taxon>
        <taxon>Metarhizium</taxon>
    </lineage>
</organism>
<name>A0A0D9NPD3_METAN</name>
<evidence type="ECO:0000256" key="3">
    <source>
        <dbReference type="ARBA" id="ARBA00023002"/>
    </source>
</evidence>
<dbReference type="InterPro" id="IPR007219">
    <property type="entry name" value="XnlR_reg_dom"/>
</dbReference>
<gene>
    <name evidence="7" type="ORF">H634G_08982</name>
</gene>
<protein>
    <recommendedName>
        <fullName evidence="1">Hydroxynaphthalene reductase-like protein Arp2</fullName>
    </recommendedName>
</protein>
<feature type="domain" description="Xylanolytic transcriptional activator regulatory" evidence="6">
    <location>
        <begin position="476"/>
        <end position="720"/>
    </location>
</feature>
<keyword evidence="3" id="KW-0560">Oxidoreductase</keyword>
<evidence type="ECO:0000313" key="8">
    <source>
        <dbReference type="Proteomes" id="UP000054544"/>
    </source>
</evidence>
<dbReference type="Proteomes" id="UP000054544">
    <property type="component" value="Unassembled WGS sequence"/>
</dbReference>
<dbReference type="PANTHER" id="PTHR43639">
    <property type="entry name" value="OXIDOREDUCTASE, SHORT-CHAIN DEHYDROGENASE/REDUCTASE FAMILY (AFU_ORTHOLOGUE AFUA_5G02870)"/>
    <property type="match status" value="1"/>
</dbReference>
<evidence type="ECO:0000256" key="2">
    <source>
        <dbReference type="ARBA" id="ARBA00022857"/>
    </source>
</evidence>
<dbReference type="NCBIfam" id="NF005559">
    <property type="entry name" value="PRK07231.1"/>
    <property type="match status" value="1"/>
</dbReference>
<comment type="function">
    <text evidence="5">Hydroxynaphthalene reductase-like protein; part of the Pks2 gene cluster that mediates the formation of infectious structures (appressoria), enabling these fungi to kill insects faster. The product of the Pks2 gene cluster is different from the one of Pks1 and has still not been identified.</text>
</comment>
<keyword evidence="4" id="KW-0539">Nucleus</keyword>
<reference evidence="8" key="1">
    <citation type="journal article" date="2014" name="BMC Genomics">
        <title>The genome sequence of the biocontrol fungus Metarhizium anisopliae and comparative genomics of Metarhizium species.</title>
        <authorList>
            <person name="Pattemore J.A."/>
            <person name="Hane J.K."/>
            <person name="Williams A.H."/>
            <person name="Wilson B.A."/>
            <person name="Stodart B.J."/>
            <person name="Ash G.J."/>
        </authorList>
    </citation>
    <scope>NUCLEOTIDE SEQUENCE [LARGE SCALE GENOMIC DNA]</scope>
    <source>
        <strain evidence="8">BRIP 53293</strain>
    </source>
</reference>
<dbReference type="OrthoDB" id="1405595at2759"/>
<dbReference type="STRING" id="1291518.A0A0D9NPD3"/>
<keyword evidence="8" id="KW-1185">Reference proteome</keyword>
<dbReference type="InterPro" id="IPR036291">
    <property type="entry name" value="NAD(P)-bd_dom_sf"/>
</dbReference>
<dbReference type="GO" id="GO:0008270">
    <property type="term" value="F:zinc ion binding"/>
    <property type="evidence" value="ECO:0007669"/>
    <property type="project" value="InterPro"/>
</dbReference>
<dbReference type="GO" id="GO:0016491">
    <property type="term" value="F:oxidoreductase activity"/>
    <property type="evidence" value="ECO:0007669"/>
    <property type="project" value="UniProtKB-KW"/>
</dbReference>
<dbReference type="Gene3D" id="3.40.50.720">
    <property type="entry name" value="NAD(P)-binding Rossmann-like Domain"/>
    <property type="match status" value="1"/>
</dbReference>
<dbReference type="CDD" id="cd12148">
    <property type="entry name" value="fungal_TF_MHR"/>
    <property type="match status" value="1"/>
</dbReference>
<dbReference type="Pfam" id="PF13561">
    <property type="entry name" value="adh_short_C2"/>
    <property type="match status" value="1"/>
</dbReference>
<dbReference type="PRINTS" id="PR00080">
    <property type="entry name" value="SDRFAMILY"/>
</dbReference>
<dbReference type="FunFam" id="3.40.50.720:FF:000084">
    <property type="entry name" value="Short-chain dehydrogenase reductase"/>
    <property type="match status" value="1"/>
</dbReference>
<dbReference type="AlphaFoldDB" id="A0A0D9NPD3"/>
<dbReference type="EMBL" id="KE384749">
    <property type="protein sequence ID" value="KJK75618.1"/>
    <property type="molecule type" value="Genomic_DNA"/>
</dbReference>
<proteinExistence type="predicted"/>
<evidence type="ECO:0000256" key="5">
    <source>
        <dbReference type="ARBA" id="ARBA00046017"/>
    </source>
</evidence>
<evidence type="ECO:0000256" key="1">
    <source>
        <dbReference type="ARBA" id="ARBA00015194"/>
    </source>
</evidence>
<evidence type="ECO:0000256" key="4">
    <source>
        <dbReference type="ARBA" id="ARBA00023242"/>
    </source>
</evidence>
<accession>A0A0D9NPD3</accession>
<dbReference type="SUPFAM" id="SSF51735">
    <property type="entry name" value="NAD(P)-binding Rossmann-fold domains"/>
    <property type="match status" value="1"/>
</dbReference>
<dbReference type="PANTHER" id="PTHR43639:SF5">
    <property type="entry name" value="OXIDOREDUCTASE, SHORT-CHAIN DEHYDROGENASE_REDUCTASE FAMILY (AFU_ORTHOLOGUE AFUA_6G09140)"/>
    <property type="match status" value="1"/>
</dbReference>
<evidence type="ECO:0000259" key="6">
    <source>
        <dbReference type="Pfam" id="PF04082"/>
    </source>
</evidence>
<sequence>MASGRLEGKVALVTGAASGFGRGIAEKFTKEGARVVVADLSEDAGKAAASELGGIFVKADVTKTSDWENLLSETLKAFGQLDIVVNNAGVTYPNKPTEDVTEKEFDLVFDVNVKSIYISVHVLLQKYFLKENRPGCFIQVASTAGIRPRPRLTWYNASKGAVITATKSLAVEYGPQQIRFNAVSPVVGSTGMTHLFLGKPDTEENRAGFVSTVPLGRPSTPADVANACCYLASEEAGFITGVNIEVDGGRCTRDIHQTNVARDIGQDAGCDSLHFQQYDESLSKDYRNYTIQASPPAGFAEFDQRFDSIIIEDGCSPAFDHGNTPSDGNATVYSQSLDATLPFDFRGSGFDWLDFDISNIHLPIDSQPSIEENVPPPASVYGVVPSTNPMPSLPALPKRQNVLPWPFEQGKESQPPRFPLPRLHDVLRESTQLSPGDQQTPVDCLVQLFSQQQLPSPKQVASRNLNSGVDLMNQLIDSYFSGFQIIQPIVHAPTWTIHECPTVLLAAMVCVGSALSTDPGSSEVSDAVGEFCASMITWLGVSDSANYSNISYLAALCLHQIYSLGSGNRHLYQNADRTRGVLIGSLRGLGLLNARLNIQDESADSNRAVVDQSNPYAEWKSWITRERDNRIAWASFEYDCSLCTLTNRRGAVDLSELPARLPCSESLWEAPSAHAWVALKFRCPPKAQGAKLSSVLKAAMAGKPVDEHVSMWGRRLCGQVIGRLLWDLKQLEALSTTDYFDLPSLFKAHQHSKTSLLRGLDSLLESMEQPCSTSDLVSYNISSLLCHYSHMYAADDIMDIVLYMVRKIVSHGPEKDKSVAVARRRLSAAMKADKKRTRRLLWHSGQIIAVANEFLVSAPCEIMRLFMAYIFVVAYVKYSPSSLRSRDGVYLRLDIHSRDMEQKKAVMQWIQTGGPVQIGSADDIFTEGSAALITRDAQSIFQRLGSWGLADKFAKILQSFENHNG</sequence>
<keyword evidence="2" id="KW-0521">NADP</keyword>
<dbReference type="Pfam" id="PF04082">
    <property type="entry name" value="Fungal_trans"/>
    <property type="match status" value="1"/>
</dbReference>
<dbReference type="GO" id="GO:0003677">
    <property type="term" value="F:DNA binding"/>
    <property type="evidence" value="ECO:0007669"/>
    <property type="project" value="InterPro"/>
</dbReference>
<dbReference type="GO" id="GO:0006351">
    <property type="term" value="P:DNA-templated transcription"/>
    <property type="evidence" value="ECO:0007669"/>
    <property type="project" value="InterPro"/>
</dbReference>
<dbReference type="InterPro" id="IPR002347">
    <property type="entry name" value="SDR_fam"/>
</dbReference>